<sequence length="601" mass="66175">MSDAGETTHTRPAPPPMSEEAVAARKAQLSLDLARAKDAGWNNPIPFNYETVHGGEAEKDTTRDTAEWLSDAVIYQWDDEFGDVGEPNPELEKMLFEDDNLQRAGGAIKALAYDVATEGPEKIHPVREFDDAGLHPVMLENVKLCQYAAPTPIQSYCIPAVLTGHDVVAIAQTGSGKTAAFLVPILSKLMGKARQLAAPRPNPARYNPLTDRVRAEPLVLVVCPTRELACQIFDEARRLCYRTMLRPCVVYGGAPTRNQREQLEMGCDILIATPGRLMDFMQNLNLLSFRRLKFTVIDEADELLSSGWEEAMEKLFSGSDVNADADHTYLMFSATFPKSARRLAKEYMESDYIRIKVGRVGSTHSNITQNIVYVDEREKDQALFDLIFSSEPARTLIFVNSKRKCDMVDDFLYNKGLPCTSIHSDRTQREREDALRSFRTARCPILVATGVTARGLDVANVKHVINYDLPSTQHDGITEYVHRIGRTARIGNEGMATSFYNDRNEDIGEDLVKILLESKQEVPDFLEQFKPEDPDTIEWRDGTDDESDDGLGGGFGADAGGFDADAGFGGEDAGGFGGDAGGFGGDTGGFSGEAEDKAAAW</sequence>
<keyword evidence="2" id="KW-1185">Reference proteome</keyword>
<comment type="caution">
    <text evidence="1">The sequence shown here is derived from an EMBL/GenBank/DDBJ whole genome shotgun (WGS) entry which is preliminary data.</text>
</comment>
<gene>
    <name evidence="1" type="ORF">OPT61_g6659</name>
</gene>
<evidence type="ECO:0000313" key="2">
    <source>
        <dbReference type="Proteomes" id="UP001153331"/>
    </source>
</evidence>
<dbReference type="EMBL" id="JAPHNI010000491">
    <property type="protein sequence ID" value="KAJ8110522.1"/>
    <property type="molecule type" value="Genomic_DNA"/>
</dbReference>
<reference evidence="1" key="1">
    <citation type="submission" date="2022-11" db="EMBL/GenBank/DDBJ databases">
        <title>Genome Sequence of Boeremia exigua.</title>
        <authorList>
            <person name="Buettner E."/>
        </authorList>
    </citation>
    <scope>NUCLEOTIDE SEQUENCE</scope>
    <source>
        <strain evidence="1">CU02</strain>
    </source>
</reference>
<evidence type="ECO:0000313" key="1">
    <source>
        <dbReference type="EMBL" id="KAJ8110522.1"/>
    </source>
</evidence>
<proteinExistence type="predicted"/>
<dbReference type="Proteomes" id="UP001153331">
    <property type="component" value="Unassembled WGS sequence"/>
</dbReference>
<organism evidence="1 2">
    <name type="scientific">Boeremia exigua</name>
    <dbReference type="NCBI Taxonomy" id="749465"/>
    <lineage>
        <taxon>Eukaryota</taxon>
        <taxon>Fungi</taxon>
        <taxon>Dikarya</taxon>
        <taxon>Ascomycota</taxon>
        <taxon>Pezizomycotina</taxon>
        <taxon>Dothideomycetes</taxon>
        <taxon>Pleosporomycetidae</taxon>
        <taxon>Pleosporales</taxon>
        <taxon>Pleosporineae</taxon>
        <taxon>Didymellaceae</taxon>
        <taxon>Boeremia</taxon>
    </lineage>
</organism>
<accession>A0ACC2I5B3</accession>
<name>A0ACC2I5B3_9PLEO</name>
<protein>
    <submittedName>
        <fullName evidence="1">Uncharacterized protein</fullName>
    </submittedName>
</protein>